<dbReference type="GO" id="GO:0005634">
    <property type="term" value="C:nucleus"/>
    <property type="evidence" value="ECO:0007669"/>
    <property type="project" value="TreeGrafter"/>
</dbReference>
<proteinExistence type="predicted"/>
<dbReference type="GO" id="GO:0030695">
    <property type="term" value="F:GTPase regulator activity"/>
    <property type="evidence" value="ECO:0007669"/>
    <property type="project" value="TreeGrafter"/>
</dbReference>
<evidence type="ECO:0000313" key="3">
    <source>
        <dbReference type="Proteomes" id="UP000327013"/>
    </source>
</evidence>
<dbReference type="Proteomes" id="UP000327013">
    <property type="component" value="Unassembled WGS sequence"/>
</dbReference>
<dbReference type="Pfam" id="PF05508">
    <property type="entry name" value="Ran-binding"/>
    <property type="match status" value="1"/>
</dbReference>
<feature type="region of interest" description="Disordered" evidence="1">
    <location>
        <begin position="476"/>
        <end position="507"/>
    </location>
</feature>
<evidence type="ECO:0000256" key="1">
    <source>
        <dbReference type="SAM" id="MobiDB-lite"/>
    </source>
</evidence>
<feature type="compositionally biased region" description="Acidic residues" evidence="1">
    <location>
        <begin position="434"/>
        <end position="446"/>
    </location>
</feature>
<dbReference type="EMBL" id="VIBQ01000013">
    <property type="protein sequence ID" value="KAB8346299.1"/>
    <property type="molecule type" value="Genomic_DNA"/>
</dbReference>
<feature type="compositionally biased region" description="Polar residues" evidence="1">
    <location>
        <begin position="496"/>
        <end position="507"/>
    </location>
</feature>
<dbReference type="AlphaFoldDB" id="A0A5N6KUY1"/>
<reference evidence="2 3" key="1">
    <citation type="submission" date="2019-06" db="EMBL/GenBank/DDBJ databases">
        <title>A chromosomal-level reference genome of Carpinus fangiana (Coryloideae, Betulaceae).</title>
        <authorList>
            <person name="Yang X."/>
            <person name="Wang Z."/>
            <person name="Zhang L."/>
            <person name="Hao G."/>
            <person name="Liu J."/>
            <person name="Yang Y."/>
        </authorList>
    </citation>
    <scope>NUCLEOTIDE SEQUENCE [LARGE SCALE GENOMIC DNA]</scope>
    <source>
        <strain evidence="2">Cfa_2016G</strain>
        <tissue evidence="2">Leaf</tissue>
    </source>
</reference>
<gene>
    <name evidence="2" type="ORF">FH972_023343</name>
</gene>
<feature type="compositionally biased region" description="Basic and acidic residues" evidence="1">
    <location>
        <begin position="706"/>
        <end position="724"/>
    </location>
</feature>
<dbReference type="InterPro" id="IPR008812">
    <property type="entry name" value="Ran_GTP-bd-rel"/>
</dbReference>
<feature type="region of interest" description="Disordered" evidence="1">
    <location>
        <begin position="637"/>
        <end position="774"/>
    </location>
</feature>
<feature type="compositionally biased region" description="Low complexity" evidence="1">
    <location>
        <begin position="476"/>
        <end position="495"/>
    </location>
</feature>
<dbReference type="PANTHER" id="PTHR31010:SF2">
    <property type="entry name" value="RAN-SPECIFIC GTPASE-ACTIVATING PROTEIN 30"/>
    <property type="match status" value="1"/>
</dbReference>
<dbReference type="GO" id="GO:0005737">
    <property type="term" value="C:cytoplasm"/>
    <property type="evidence" value="ECO:0007669"/>
    <property type="project" value="TreeGrafter"/>
</dbReference>
<name>A0A5N6KUY1_9ROSI</name>
<feature type="compositionally biased region" description="Polar residues" evidence="1">
    <location>
        <begin position="727"/>
        <end position="740"/>
    </location>
</feature>
<keyword evidence="3" id="KW-1185">Reference proteome</keyword>
<dbReference type="OrthoDB" id="512915at2759"/>
<sequence>MLLSISCSRDHSTGITITSGFAIDQCARLLKTQHGAEREELEGLQARLGSKIQIIAPAIDMIELIAARGNTSLESAVSLTKSIRWEIQRLGLRLAQAAAEEEKARRGSSKARTKAQHEIEMNLIVKDIKRLLDRIEDAVPLINLAITTSGVNLSTNMSASVSPSRLLQASMFLNTGDSQYSTGATTVVQIGPTFTLSMYMLFLGHSQRAQDEEGIRTTVWQEVIHKARVKLVRVPLHRVTQFPYAPLKVTGRLSEAAKVSTDGVDRSNTDFPGQSSVDEFAYQMCIIEDLDDGRFHTDDHSQQPETVDEVRLAGIREIIPIHQVSKIFYADTGKVLNIGSDGESNNPVLLVKRDVHARPPRRMMEDEQELDDNLQTEANFQQRTIDKAGKQSSYEESGGTFKGKTKAEKCSEPWRLPPGLDPEWVAFEVYAENPSEDSDPEEEPEVIESTSRHQDSSLDHGLQSALSHLRLSSVDSTWSSTSTPDPTPSSTFHSTVKPNNSPPHVSRNNALIANATQTRLSLLEMLIRLSSLQQFQQASHLTVTDELLNYFLEDSTTTGAADEETRKRIRLEARARVGFDPYAESPVKRRGEQHAQQYYDTVEEPEEGKWDEYQRGYDEALGDLDFGRLSASRDIAQSRAKGKSDEYQCGYSDALGDLEPTRLSVGREATPLSPSLRRSRDQSSRPGGAALRKESTPLSSPPLGGDKVRYSGGYRDELKPRDESGLATPSSVGSLGIRTSRTAETRIREEVELGRRKGLGSPAVAAYESADEAD</sequence>
<dbReference type="PANTHER" id="PTHR31010">
    <property type="entry name" value="RAN-SPECIFIC GTPASE-ACTIVATING PROTEIN 30-RELATED"/>
    <property type="match status" value="1"/>
</dbReference>
<protein>
    <submittedName>
        <fullName evidence="2">Uncharacterized protein</fullName>
    </submittedName>
</protein>
<comment type="caution">
    <text evidence="2">The sequence shown here is derived from an EMBL/GenBank/DDBJ whole genome shotgun (WGS) entry which is preliminary data.</text>
</comment>
<feature type="compositionally biased region" description="Basic and acidic residues" evidence="1">
    <location>
        <begin position="741"/>
        <end position="755"/>
    </location>
</feature>
<evidence type="ECO:0000313" key="2">
    <source>
        <dbReference type="EMBL" id="KAB8346299.1"/>
    </source>
</evidence>
<organism evidence="2 3">
    <name type="scientific">Carpinus fangiana</name>
    <dbReference type="NCBI Taxonomy" id="176857"/>
    <lineage>
        <taxon>Eukaryota</taxon>
        <taxon>Viridiplantae</taxon>
        <taxon>Streptophyta</taxon>
        <taxon>Embryophyta</taxon>
        <taxon>Tracheophyta</taxon>
        <taxon>Spermatophyta</taxon>
        <taxon>Magnoliopsida</taxon>
        <taxon>eudicotyledons</taxon>
        <taxon>Gunneridae</taxon>
        <taxon>Pentapetalae</taxon>
        <taxon>rosids</taxon>
        <taxon>fabids</taxon>
        <taxon>Fagales</taxon>
        <taxon>Betulaceae</taxon>
        <taxon>Carpinus</taxon>
    </lineage>
</organism>
<feature type="region of interest" description="Disordered" evidence="1">
    <location>
        <begin position="383"/>
        <end position="417"/>
    </location>
</feature>
<feature type="region of interest" description="Disordered" evidence="1">
    <location>
        <begin position="432"/>
        <end position="461"/>
    </location>
</feature>
<accession>A0A5N6KUY1</accession>